<keyword evidence="2" id="KW-1133">Transmembrane helix</keyword>
<evidence type="ECO:0000256" key="1">
    <source>
        <dbReference type="SAM" id="MobiDB-lite"/>
    </source>
</evidence>
<keyword evidence="3" id="KW-0732">Signal</keyword>
<sequence length="267" mass="28609">MKSTASLLLLMVVLNADSGAFVSSTLLNSCPADITIPDHEGVANITTLDGGVSTSLNTNLYVQPKPGFQGISLAVEIPSGGDGGGSEVYISWIPVDQLCLKDGFDWWMMKVEAWISSYEHNTGNCTLYLSLLMGQCKHKCFKYVTFRSVPSLRVTGYGTSAWRLSQPHSSCSIARPRISKETYGSCKSPKTSTQRPDNTTPRDTPKSVTTTATRPTKSSDTKERVRRTLCAESTPASAGQVVVAVMVVLTVAHVVAAAVGLVWIGSV</sequence>
<proteinExistence type="predicted"/>
<dbReference type="Proteomes" id="UP001487740">
    <property type="component" value="Unassembled WGS sequence"/>
</dbReference>
<dbReference type="AlphaFoldDB" id="A0AAW0T4A3"/>
<feature type="signal peptide" evidence="3">
    <location>
        <begin position="1"/>
        <end position="20"/>
    </location>
</feature>
<feature type="compositionally biased region" description="Polar residues" evidence="1">
    <location>
        <begin position="188"/>
        <end position="216"/>
    </location>
</feature>
<protein>
    <submittedName>
        <fullName evidence="4">Uncharacterized protein</fullName>
    </submittedName>
</protein>
<gene>
    <name evidence="4" type="ORF">O3P69_008197</name>
</gene>
<feature type="chain" id="PRO_5043754692" evidence="3">
    <location>
        <begin position="21"/>
        <end position="267"/>
    </location>
</feature>
<organism evidence="4 5">
    <name type="scientific">Scylla paramamosain</name>
    <name type="common">Mud crab</name>
    <dbReference type="NCBI Taxonomy" id="85552"/>
    <lineage>
        <taxon>Eukaryota</taxon>
        <taxon>Metazoa</taxon>
        <taxon>Ecdysozoa</taxon>
        <taxon>Arthropoda</taxon>
        <taxon>Crustacea</taxon>
        <taxon>Multicrustacea</taxon>
        <taxon>Malacostraca</taxon>
        <taxon>Eumalacostraca</taxon>
        <taxon>Eucarida</taxon>
        <taxon>Decapoda</taxon>
        <taxon>Pleocyemata</taxon>
        <taxon>Brachyura</taxon>
        <taxon>Eubrachyura</taxon>
        <taxon>Portunoidea</taxon>
        <taxon>Portunidae</taxon>
        <taxon>Portuninae</taxon>
        <taxon>Scylla</taxon>
    </lineage>
</organism>
<feature type="region of interest" description="Disordered" evidence="1">
    <location>
        <begin position="182"/>
        <end position="226"/>
    </location>
</feature>
<name>A0AAW0T4A3_SCYPA</name>
<feature type="transmembrane region" description="Helical" evidence="2">
    <location>
        <begin position="241"/>
        <end position="264"/>
    </location>
</feature>
<evidence type="ECO:0000256" key="2">
    <source>
        <dbReference type="SAM" id="Phobius"/>
    </source>
</evidence>
<evidence type="ECO:0000313" key="5">
    <source>
        <dbReference type="Proteomes" id="UP001487740"/>
    </source>
</evidence>
<comment type="caution">
    <text evidence="4">The sequence shown here is derived from an EMBL/GenBank/DDBJ whole genome shotgun (WGS) entry which is preliminary data.</text>
</comment>
<keyword evidence="5" id="KW-1185">Reference proteome</keyword>
<dbReference type="EMBL" id="JARAKH010000041">
    <property type="protein sequence ID" value="KAK8381157.1"/>
    <property type="molecule type" value="Genomic_DNA"/>
</dbReference>
<keyword evidence="2" id="KW-0472">Membrane</keyword>
<keyword evidence="2" id="KW-0812">Transmembrane</keyword>
<reference evidence="4 5" key="1">
    <citation type="submission" date="2023-03" db="EMBL/GenBank/DDBJ databases">
        <title>High-quality genome of Scylla paramamosain provides insights in environmental adaptation.</title>
        <authorList>
            <person name="Zhang L."/>
        </authorList>
    </citation>
    <scope>NUCLEOTIDE SEQUENCE [LARGE SCALE GENOMIC DNA]</scope>
    <source>
        <strain evidence="4">LZ_2023a</strain>
        <tissue evidence="4">Muscle</tissue>
    </source>
</reference>
<evidence type="ECO:0000256" key="3">
    <source>
        <dbReference type="SAM" id="SignalP"/>
    </source>
</evidence>
<evidence type="ECO:0000313" key="4">
    <source>
        <dbReference type="EMBL" id="KAK8381157.1"/>
    </source>
</evidence>
<accession>A0AAW0T4A3</accession>